<dbReference type="AlphaFoldDB" id="A0A2J6NMS9"/>
<dbReference type="RefSeq" id="WP_104688538.1">
    <property type="nucleotide sequence ID" value="NZ_JBKTHY010000016.1"/>
</dbReference>
<name>A0A2J6NMS9_9LACO</name>
<evidence type="ECO:0000313" key="2">
    <source>
        <dbReference type="Proteomes" id="UP000239920"/>
    </source>
</evidence>
<organism evidence="1 2">
    <name type="scientific">Limosilactobacillus pontis</name>
    <dbReference type="NCBI Taxonomy" id="35787"/>
    <lineage>
        <taxon>Bacteria</taxon>
        <taxon>Bacillati</taxon>
        <taxon>Bacillota</taxon>
        <taxon>Bacilli</taxon>
        <taxon>Lactobacillales</taxon>
        <taxon>Lactobacillaceae</taxon>
        <taxon>Limosilactobacillus</taxon>
    </lineage>
</organism>
<evidence type="ECO:0008006" key="3">
    <source>
        <dbReference type="Google" id="ProtNLM"/>
    </source>
</evidence>
<gene>
    <name evidence="1" type="ORF">CK797_04135</name>
</gene>
<evidence type="ECO:0000313" key="1">
    <source>
        <dbReference type="EMBL" id="PMB82629.1"/>
    </source>
</evidence>
<comment type="caution">
    <text evidence="1">The sequence shown here is derived from an EMBL/GenBank/DDBJ whole genome shotgun (WGS) entry which is preliminary data.</text>
</comment>
<accession>A0A2J6NMS9</accession>
<proteinExistence type="predicted"/>
<sequence>MSEEGLRYSDLSATAQEHALKSFINYYVKQYRQGNLEILGAKVSNGVMGTINETLNLNKFMDHSALVAESYRLSKSAYVEIMKQLTDVRYQEDGEPVVDWDAAWEKQEEQLPSED</sequence>
<dbReference type="EMBL" id="PNFV01000004">
    <property type="protein sequence ID" value="PMB82629.1"/>
    <property type="molecule type" value="Genomic_DNA"/>
</dbReference>
<reference evidence="1 2" key="1">
    <citation type="submission" date="2017-09" db="EMBL/GenBank/DDBJ databases">
        <title>Bacterial strain isolated from the female urinary microbiota.</title>
        <authorList>
            <person name="Thomas-White K."/>
            <person name="Kumar N."/>
            <person name="Forster S."/>
            <person name="Putonti C."/>
            <person name="Lawley T."/>
            <person name="Wolfe A.J."/>
        </authorList>
    </citation>
    <scope>NUCLEOTIDE SEQUENCE [LARGE SCALE GENOMIC DNA]</scope>
    <source>
        <strain evidence="1 2">UMB0683</strain>
    </source>
</reference>
<protein>
    <recommendedName>
        <fullName evidence="3">DUF3368 domain-containing protein</fullName>
    </recommendedName>
</protein>
<dbReference type="Proteomes" id="UP000239920">
    <property type="component" value="Unassembled WGS sequence"/>
</dbReference>
<dbReference type="OrthoDB" id="2328264at2"/>